<evidence type="ECO:0000313" key="3">
    <source>
        <dbReference type="Proteomes" id="UP000628840"/>
    </source>
</evidence>
<organism evidence="2 3">
    <name type="scientific">Halarchaeum grantii</name>
    <dbReference type="NCBI Taxonomy" id="1193105"/>
    <lineage>
        <taxon>Archaea</taxon>
        <taxon>Methanobacteriati</taxon>
        <taxon>Methanobacteriota</taxon>
        <taxon>Stenosarchaea group</taxon>
        <taxon>Halobacteria</taxon>
        <taxon>Halobacteriales</taxon>
        <taxon>Halobacteriaceae</taxon>
    </lineage>
</organism>
<protein>
    <submittedName>
        <fullName evidence="2">MBL fold hydrolase</fullName>
    </submittedName>
</protein>
<dbReference type="Gene3D" id="3.60.15.10">
    <property type="entry name" value="Ribonuclease Z/Hydroxyacylglutathione hydrolase-like"/>
    <property type="match status" value="1"/>
</dbReference>
<accession>A0A830EZK4</accession>
<dbReference type="InterPro" id="IPR001279">
    <property type="entry name" value="Metallo-B-lactamas"/>
</dbReference>
<feature type="domain" description="Metallo-beta-lactamase" evidence="1">
    <location>
        <begin position="16"/>
        <end position="203"/>
    </location>
</feature>
<dbReference type="Proteomes" id="UP000628840">
    <property type="component" value="Unassembled WGS sequence"/>
</dbReference>
<evidence type="ECO:0000259" key="1">
    <source>
        <dbReference type="SMART" id="SM00849"/>
    </source>
</evidence>
<keyword evidence="3" id="KW-1185">Reference proteome</keyword>
<dbReference type="Pfam" id="PF00753">
    <property type="entry name" value="Lactamase_B"/>
    <property type="match status" value="1"/>
</dbReference>
<dbReference type="InterPro" id="IPR050855">
    <property type="entry name" value="NDM-1-like"/>
</dbReference>
<name>A0A830EZK4_9EURY</name>
<dbReference type="RefSeq" id="WP_188878601.1">
    <property type="nucleotide sequence ID" value="NZ_BMPF01000001.1"/>
</dbReference>
<keyword evidence="2" id="KW-0378">Hydrolase</keyword>
<dbReference type="CDD" id="cd07721">
    <property type="entry name" value="yflN-like_MBL-fold"/>
    <property type="match status" value="1"/>
</dbReference>
<comment type="caution">
    <text evidence="2">The sequence shown here is derived from an EMBL/GenBank/DDBJ whole genome shotgun (WGS) entry which is preliminary data.</text>
</comment>
<dbReference type="PANTHER" id="PTHR42951:SF4">
    <property type="entry name" value="ACYL-COENZYME A THIOESTERASE MBLAC2"/>
    <property type="match status" value="1"/>
</dbReference>
<dbReference type="SUPFAM" id="SSF56281">
    <property type="entry name" value="Metallo-hydrolase/oxidoreductase"/>
    <property type="match status" value="1"/>
</dbReference>
<dbReference type="InterPro" id="IPR036866">
    <property type="entry name" value="RibonucZ/Hydroxyglut_hydro"/>
</dbReference>
<dbReference type="OrthoDB" id="197151at2157"/>
<sequence length="220" mass="23236">MAEELVAGCWWLDLGGTNAYLVEDGDDLVLVDAGMPWHADDVRAGVRDAGYGLADVTRVFVTHYDIDHVGGLRSLDLDAPVHVGAKDADFLTGRRRPPLSNRKGFFQRVTGLFAPTLTDVAYVADGDQLGSFTAFATPGHTPGHVAYVSRERGVAFLGDLVREADGALEPSPWALSYDTGDVRESIGSLVRESPAFDVACVGHGTPLVTGGKKALAGALG</sequence>
<dbReference type="GO" id="GO:0016787">
    <property type="term" value="F:hydrolase activity"/>
    <property type="evidence" value="ECO:0007669"/>
    <property type="project" value="UniProtKB-KW"/>
</dbReference>
<dbReference type="AlphaFoldDB" id="A0A830EZK4"/>
<dbReference type="EMBL" id="BMPF01000001">
    <property type="protein sequence ID" value="GGL25214.1"/>
    <property type="molecule type" value="Genomic_DNA"/>
</dbReference>
<proteinExistence type="predicted"/>
<evidence type="ECO:0000313" key="2">
    <source>
        <dbReference type="EMBL" id="GGL25214.1"/>
    </source>
</evidence>
<reference evidence="2 3" key="1">
    <citation type="journal article" date="2019" name="Int. J. Syst. Evol. Microbiol.">
        <title>The Global Catalogue of Microorganisms (GCM) 10K type strain sequencing project: providing services to taxonomists for standard genome sequencing and annotation.</title>
        <authorList>
            <consortium name="The Broad Institute Genomics Platform"/>
            <consortium name="The Broad Institute Genome Sequencing Center for Infectious Disease"/>
            <person name="Wu L."/>
            <person name="Ma J."/>
        </authorList>
    </citation>
    <scope>NUCLEOTIDE SEQUENCE [LARGE SCALE GENOMIC DNA]</scope>
    <source>
        <strain evidence="2 3">JCM 19585</strain>
    </source>
</reference>
<gene>
    <name evidence="2" type="ORF">GCM10009037_05960</name>
</gene>
<dbReference type="SMART" id="SM00849">
    <property type="entry name" value="Lactamase_B"/>
    <property type="match status" value="1"/>
</dbReference>
<dbReference type="PANTHER" id="PTHR42951">
    <property type="entry name" value="METALLO-BETA-LACTAMASE DOMAIN-CONTAINING"/>
    <property type="match status" value="1"/>
</dbReference>